<dbReference type="EMBL" id="JAAXLS010000015">
    <property type="protein sequence ID" value="NKQ55494.1"/>
    <property type="molecule type" value="Genomic_DNA"/>
</dbReference>
<protein>
    <submittedName>
        <fullName evidence="5">Aldehyde dehydrogenase</fullName>
    </submittedName>
</protein>
<dbReference type="InterPro" id="IPR015590">
    <property type="entry name" value="Aldehyde_DH_dom"/>
</dbReference>
<keyword evidence="6" id="KW-1185">Reference proteome</keyword>
<evidence type="ECO:0000313" key="5">
    <source>
        <dbReference type="EMBL" id="NKQ55494.1"/>
    </source>
</evidence>
<proteinExistence type="inferred from homology"/>
<dbReference type="SUPFAM" id="SSF53720">
    <property type="entry name" value="ALDH-like"/>
    <property type="match status" value="1"/>
</dbReference>
<evidence type="ECO:0000256" key="2">
    <source>
        <dbReference type="PROSITE-ProRule" id="PRU10007"/>
    </source>
</evidence>
<sequence length="496" mass="52124">MTSTTGGELTEIGLYIDGRIQAAAGGRTYASADPFTGRPWAGVADGTAEDVDRAVESARAALHGPWGGLTPSARGALLYELAALIERDADKLAEWETRDNGKLLREMSGQVRSLPEWYRYFGGLADKVQGEVIPTAKRDFLVYTEHEPVGVVAAITPWNSPLLLLTWKLAPALAAGCTVVVKPSDYTPAATVALAGLVSEAGFPPGVVNVVTGSGAETGRALAGHPGVDKIAFTGSNEVGRAVAHAAADRFARISLELGGKSAQIVYDDADLEAAANGVVAGIFAAAGQTCMAGSRLLVQSAVADELVARVVTRAESIRIGDPKDPRTEMGPLANERQYEKVLGHFTAARTCGATVLTGGEAVDELGGFFVRPTVLRDLPPDARAVNEEIFGPVLSVVTFDSDEEAVGLANGTEFGLAASVWTRDVYRAHRTARQLRAGSVWINAYRTVAPQVPFGGFGASGIGRESGIHAIADYQETRSVWVELGGHTRDPFTLG</sequence>
<dbReference type="InterPro" id="IPR016160">
    <property type="entry name" value="Ald_DH_CS_CYS"/>
</dbReference>
<dbReference type="PROSITE" id="PS00687">
    <property type="entry name" value="ALDEHYDE_DEHYDR_GLU"/>
    <property type="match status" value="1"/>
</dbReference>
<dbReference type="PROSITE" id="PS00070">
    <property type="entry name" value="ALDEHYDE_DEHYDR_CYS"/>
    <property type="match status" value="1"/>
</dbReference>
<dbReference type="CDD" id="cd07114">
    <property type="entry name" value="ALDH_DhaS"/>
    <property type="match status" value="1"/>
</dbReference>
<comment type="similarity">
    <text evidence="3">Belongs to the aldehyde dehydrogenase family.</text>
</comment>
<dbReference type="Proteomes" id="UP000715441">
    <property type="component" value="Unassembled WGS sequence"/>
</dbReference>
<comment type="caution">
    <text evidence="5">The sequence shown here is derived from an EMBL/GenBank/DDBJ whole genome shotgun (WGS) entry which is preliminary data.</text>
</comment>
<name>A0ABX1J9C7_9PSEU</name>
<dbReference type="PANTHER" id="PTHR11699">
    <property type="entry name" value="ALDEHYDE DEHYDROGENASE-RELATED"/>
    <property type="match status" value="1"/>
</dbReference>
<evidence type="ECO:0000313" key="6">
    <source>
        <dbReference type="Proteomes" id="UP000715441"/>
    </source>
</evidence>
<evidence type="ECO:0000256" key="3">
    <source>
        <dbReference type="RuleBase" id="RU003345"/>
    </source>
</evidence>
<organism evidence="5 6">
    <name type="scientific">Amycolatopsis acididurans</name>
    <dbReference type="NCBI Taxonomy" id="2724524"/>
    <lineage>
        <taxon>Bacteria</taxon>
        <taxon>Bacillati</taxon>
        <taxon>Actinomycetota</taxon>
        <taxon>Actinomycetes</taxon>
        <taxon>Pseudonocardiales</taxon>
        <taxon>Pseudonocardiaceae</taxon>
        <taxon>Amycolatopsis</taxon>
    </lineage>
</organism>
<dbReference type="InterPro" id="IPR029510">
    <property type="entry name" value="Ald_DH_CS_GLU"/>
</dbReference>
<keyword evidence="1 3" id="KW-0560">Oxidoreductase</keyword>
<dbReference type="InterPro" id="IPR016161">
    <property type="entry name" value="Ald_DH/histidinol_DH"/>
</dbReference>
<dbReference type="Gene3D" id="3.40.605.10">
    <property type="entry name" value="Aldehyde Dehydrogenase, Chain A, domain 1"/>
    <property type="match status" value="1"/>
</dbReference>
<dbReference type="InterPro" id="IPR016163">
    <property type="entry name" value="Ald_DH_C"/>
</dbReference>
<accession>A0ABX1J9C7</accession>
<dbReference type="InterPro" id="IPR016162">
    <property type="entry name" value="Ald_DH_N"/>
</dbReference>
<dbReference type="Pfam" id="PF00171">
    <property type="entry name" value="Aldedh"/>
    <property type="match status" value="1"/>
</dbReference>
<dbReference type="RefSeq" id="WP_168518508.1">
    <property type="nucleotide sequence ID" value="NZ_JAAXLS010000015.1"/>
</dbReference>
<reference evidence="5 6" key="1">
    <citation type="submission" date="2020-04" db="EMBL/GenBank/DDBJ databases">
        <title>Novel species.</title>
        <authorList>
            <person name="Teo W.F.A."/>
            <person name="Lipun K."/>
            <person name="Srisuk N."/>
            <person name="Duangmal K."/>
        </authorList>
    </citation>
    <scope>NUCLEOTIDE SEQUENCE [LARGE SCALE GENOMIC DNA]</scope>
    <source>
        <strain evidence="5 6">K13G38</strain>
    </source>
</reference>
<evidence type="ECO:0000256" key="1">
    <source>
        <dbReference type="ARBA" id="ARBA00023002"/>
    </source>
</evidence>
<dbReference type="Gene3D" id="3.40.309.10">
    <property type="entry name" value="Aldehyde Dehydrogenase, Chain A, domain 2"/>
    <property type="match status" value="1"/>
</dbReference>
<feature type="domain" description="Aldehyde dehydrogenase" evidence="4">
    <location>
        <begin position="25"/>
        <end position="481"/>
    </location>
</feature>
<evidence type="ECO:0000259" key="4">
    <source>
        <dbReference type="Pfam" id="PF00171"/>
    </source>
</evidence>
<feature type="active site" evidence="2">
    <location>
        <position position="257"/>
    </location>
</feature>
<gene>
    <name evidence="5" type="ORF">HFP15_21655</name>
</gene>